<keyword evidence="3" id="KW-1185">Reference proteome</keyword>
<evidence type="ECO:0000313" key="3">
    <source>
        <dbReference type="Proteomes" id="UP001152888"/>
    </source>
</evidence>
<dbReference type="PANTHER" id="PTHR10773">
    <property type="entry name" value="DNA-DIRECTED RNA POLYMERASES I, II, AND III SUBUNIT RPABC2"/>
    <property type="match status" value="1"/>
</dbReference>
<sequence length="313" mass="36323">MIEGEHTVGDTNRGTRKRKINTTSKERKREIRYSNLDPDLLNFKNNCDHRSKRFECMELLLADIKIIGQNFYNDEKKNKNAQDNKLAQMMNVKEIKRQRKRKNGKSHEFHTEFYVWHNRKKVFVCQKLFSSIFNCGPRRIHTIVRKKMQGIGIKDNRGGDRKSKKNALKLESVMKFLSSLRGHESHYGRGKSRRIYLSSELNIKKLWKMYNHQVQDDSLQTNYNDAELDIANNLLESEDDIELKVSAQEDDPKVSRNGIGESSSDESSPEEPLDNSGNISRQSPVLVALPVTPLINRPTRTADSWMESSKKVL</sequence>
<comment type="caution">
    <text evidence="2">The sequence shown here is derived from an EMBL/GenBank/DDBJ whole genome shotgun (WGS) entry which is preliminary data.</text>
</comment>
<dbReference type="AlphaFoldDB" id="A0A9P0NSS5"/>
<reference evidence="2" key="1">
    <citation type="submission" date="2022-03" db="EMBL/GenBank/DDBJ databases">
        <authorList>
            <person name="Sayadi A."/>
        </authorList>
    </citation>
    <scope>NUCLEOTIDE SEQUENCE</scope>
</reference>
<proteinExistence type="predicted"/>
<protein>
    <submittedName>
        <fullName evidence="2">Uncharacterized protein</fullName>
    </submittedName>
</protein>
<evidence type="ECO:0000313" key="2">
    <source>
        <dbReference type="EMBL" id="CAH1957518.1"/>
    </source>
</evidence>
<dbReference type="EMBL" id="CAKOFQ010006671">
    <property type="protein sequence ID" value="CAH1957518.1"/>
    <property type="molecule type" value="Genomic_DNA"/>
</dbReference>
<accession>A0A9P0NSS5</accession>
<feature type="region of interest" description="Disordered" evidence="1">
    <location>
        <begin position="245"/>
        <end position="284"/>
    </location>
</feature>
<organism evidence="2 3">
    <name type="scientific">Acanthoscelides obtectus</name>
    <name type="common">Bean weevil</name>
    <name type="synonym">Bruchus obtectus</name>
    <dbReference type="NCBI Taxonomy" id="200917"/>
    <lineage>
        <taxon>Eukaryota</taxon>
        <taxon>Metazoa</taxon>
        <taxon>Ecdysozoa</taxon>
        <taxon>Arthropoda</taxon>
        <taxon>Hexapoda</taxon>
        <taxon>Insecta</taxon>
        <taxon>Pterygota</taxon>
        <taxon>Neoptera</taxon>
        <taxon>Endopterygota</taxon>
        <taxon>Coleoptera</taxon>
        <taxon>Polyphaga</taxon>
        <taxon>Cucujiformia</taxon>
        <taxon>Chrysomeloidea</taxon>
        <taxon>Chrysomelidae</taxon>
        <taxon>Bruchinae</taxon>
        <taxon>Bruchini</taxon>
        <taxon>Acanthoscelides</taxon>
    </lineage>
</organism>
<gene>
    <name evidence="2" type="ORF">ACAOBT_LOCUS2145</name>
</gene>
<feature type="compositionally biased region" description="Acidic residues" evidence="1">
    <location>
        <begin position="263"/>
        <end position="273"/>
    </location>
</feature>
<evidence type="ECO:0000256" key="1">
    <source>
        <dbReference type="SAM" id="MobiDB-lite"/>
    </source>
</evidence>
<dbReference type="Proteomes" id="UP001152888">
    <property type="component" value="Unassembled WGS sequence"/>
</dbReference>
<dbReference type="PANTHER" id="PTHR10773:SF19">
    <property type="match status" value="1"/>
</dbReference>
<dbReference type="OrthoDB" id="6776028at2759"/>
<feature type="region of interest" description="Disordered" evidence="1">
    <location>
        <begin position="1"/>
        <end position="27"/>
    </location>
</feature>
<name>A0A9P0NSS5_ACAOB</name>